<dbReference type="PANTHER" id="PTHR30298">
    <property type="entry name" value="H REPEAT-ASSOCIATED PREDICTED TRANSPOSASE"/>
    <property type="match status" value="1"/>
</dbReference>
<feature type="domain" description="Transposase IS4-like" evidence="1">
    <location>
        <begin position="5"/>
        <end position="205"/>
    </location>
</feature>
<proteinExistence type="predicted"/>
<reference evidence="3" key="1">
    <citation type="submission" date="2018-05" db="EMBL/GenBank/DDBJ databases">
        <authorList>
            <person name="Cea G.-C."/>
            <person name="William W."/>
        </authorList>
    </citation>
    <scope>NUCLEOTIDE SEQUENCE [LARGE SCALE GENOMIC DNA]</scope>
    <source>
        <strain evidence="3">DB21MT 5</strain>
    </source>
</reference>
<dbReference type="PANTHER" id="PTHR30298:SF0">
    <property type="entry name" value="PROTEIN YBFL-RELATED"/>
    <property type="match status" value="1"/>
</dbReference>
<dbReference type="GO" id="GO:0003677">
    <property type="term" value="F:DNA binding"/>
    <property type="evidence" value="ECO:0007669"/>
    <property type="project" value="InterPro"/>
</dbReference>
<dbReference type="InterPro" id="IPR051698">
    <property type="entry name" value="Transposase_11-like"/>
</dbReference>
<sequence length="243" mass="27307">MVKLLDIKGCLVSIDAMGCQTKIADDIVENGGDYLLAVKNNQPSLSKTVEKALLDTVNKKLKSGQLNIEQGHGRIEARQYCVLDAKDVAKAHPEWRNLKSIGVAIGYRQVKGSKPSLDYRQVKGSKPSLDYRQVKGSKPSLDYRYYISSAELTETRFSSAVRGHWAIENSLHWVLDATMNEDACQVYRDNSAENLACLRHMALNMLRSESNKLSIRLKQKRAWMKTSFLEGVLVTGFNNLDKI</sequence>
<dbReference type="InterPro" id="IPR047647">
    <property type="entry name" value="ISAs1_transpos"/>
</dbReference>
<evidence type="ECO:0000259" key="1">
    <source>
        <dbReference type="Pfam" id="PF01609"/>
    </source>
</evidence>
<dbReference type="RefSeq" id="WP_162629245.1">
    <property type="nucleotide sequence ID" value="NZ_LS483250.1"/>
</dbReference>
<dbReference type="GO" id="GO:0006313">
    <property type="term" value="P:DNA transposition"/>
    <property type="evidence" value="ECO:0007669"/>
    <property type="project" value="InterPro"/>
</dbReference>
<gene>
    <name evidence="2" type="ORF">MORIYA_1377</name>
</gene>
<evidence type="ECO:0000313" key="2">
    <source>
        <dbReference type="EMBL" id="SQD77855.1"/>
    </source>
</evidence>
<keyword evidence="3" id="KW-1185">Reference proteome</keyword>
<accession>A0A330LV02</accession>
<dbReference type="EMBL" id="LS483250">
    <property type="protein sequence ID" value="SQD77855.1"/>
    <property type="molecule type" value="Genomic_DNA"/>
</dbReference>
<dbReference type="AlphaFoldDB" id="A0A330LV02"/>
<dbReference type="Proteomes" id="UP000250163">
    <property type="component" value="Chromosome MORIYA"/>
</dbReference>
<protein>
    <submittedName>
        <fullName evidence="2">Transposase</fullName>
    </submittedName>
</protein>
<dbReference type="GO" id="GO:0004803">
    <property type="term" value="F:transposase activity"/>
    <property type="evidence" value="ECO:0007669"/>
    <property type="project" value="InterPro"/>
</dbReference>
<dbReference type="Pfam" id="PF01609">
    <property type="entry name" value="DDE_Tnp_1"/>
    <property type="match status" value="1"/>
</dbReference>
<evidence type="ECO:0000313" key="3">
    <source>
        <dbReference type="Proteomes" id="UP000250163"/>
    </source>
</evidence>
<dbReference type="InterPro" id="IPR002559">
    <property type="entry name" value="Transposase_11"/>
</dbReference>
<name>A0A330LV02_9GAMM</name>
<dbReference type="KEGG" id="mya:MORIYA_1377"/>
<organism evidence="2 3">
    <name type="scientific">Moritella yayanosii</name>
    <dbReference type="NCBI Taxonomy" id="69539"/>
    <lineage>
        <taxon>Bacteria</taxon>
        <taxon>Pseudomonadati</taxon>
        <taxon>Pseudomonadota</taxon>
        <taxon>Gammaproteobacteria</taxon>
        <taxon>Alteromonadales</taxon>
        <taxon>Moritellaceae</taxon>
        <taxon>Moritella</taxon>
    </lineage>
</organism>
<dbReference type="NCBIfam" id="NF033564">
    <property type="entry name" value="transpos_ISAs1"/>
    <property type="match status" value="2"/>
</dbReference>